<dbReference type="GeneID" id="65099664"/>
<organism evidence="2 3">
    <name type="scientific">macacine gammaherpesvirus 10</name>
    <dbReference type="NCBI Taxonomy" id="2560569"/>
    <lineage>
        <taxon>Viruses</taxon>
        <taxon>Duplodnaviria</taxon>
        <taxon>Heunggongvirae</taxon>
        <taxon>Peploviricota</taxon>
        <taxon>Herviviricetes</taxon>
        <taxon>Herpesvirales</taxon>
        <taxon>Orthoherpesviridae</taxon>
        <taxon>Gammaherpesvirinae</taxon>
        <taxon>Lymphocryptovirus</taxon>
        <taxon>Lymphocryptovirus macacinegamma10</taxon>
    </lineage>
</organism>
<dbReference type="Proteomes" id="UP000147540">
    <property type="component" value="Segment"/>
</dbReference>
<feature type="region of interest" description="Disordered" evidence="1">
    <location>
        <begin position="317"/>
        <end position="389"/>
    </location>
</feature>
<evidence type="ECO:0000313" key="2">
    <source>
        <dbReference type="EMBL" id="ALF03234.1"/>
    </source>
</evidence>
<name>A0A0S0DJP2_9GAMA</name>
<proteinExistence type="predicted"/>
<feature type="compositionally biased region" description="Acidic residues" evidence="1">
    <location>
        <begin position="455"/>
        <end position="485"/>
    </location>
</feature>
<dbReference type="EMBL" id="KP676001">
    <property type="protein sequence ID" value="ALF03234.1"/>
    <property type="molecule type" value="Genomic_DNA"/>
</dbReference>
<protein>
    <submittedName>
        <fullName evidence="2">BRRF2</fullName>
    </submittedName>
</protein>
<evidence type="ECO:0000256" key="1">
    <source>
        <dbReference type="SAM" id="MobiDB-lite"/>
    </source>
</evidence>
<feature type="compositionally biased region" description="Low complexity" evidence="1">
    <location>
        <begin position="365"/>
        <end position="379"/>
    </location>
</feature>
<evidence type="ECO:0000313" key="3">
    <source>
        <dbReference type="Proteomes" id="UP000147540"/>
    </source>
</evidence>
<dbReference type="Pfam" id="PF05734">
    <property type="entry name" value="DUF832"/>
    <property type="match status" value="1"/>
</dbReference>
<dbReference type="InterPro" id="IPR008550">
    <property type="entry name" value="Herpesvirus_BRRF2-like"/>
</dbReference>
<reference evidence="2 3" key="1">
    <citation type="journal article" date="2015" name="Virology">
        <title>The genomic sequence of lymphocryptovirus from cynomolgus macaque.</title>
        <authorList>
            <person name="Kamperschroer C."/>
            <person name="Gosink M.M."/>
            <person name="Kumpf S.W."/>
            <person name="O'Donnell L.M."/>
            <person name="Tartaro K.R."/>
        </authorList>
    </citation>
    <scope>NUCLEOTIDE SEQUENCE [LARGE SCALE GENOMIC DNA]</scope>
    <source>
        <strain evidence="2">Pfe-lcl-E3</strain>
    </source>
</reference>
<feature type="compositionally biased region" description="Low complexity" evidence="1">
    <location>
        <begin position="492"/>
        <end position="501"/>
    </location>
</feature>
<dbReference type="KEGG" id="vg:65099664"/>
<gene>
    <name evidence="2" type="primary">BRRF2</name>
</gene>
<feature type="region of interest" description="Disordered" evidence="1">
    <location>
        <begin position="406"/>
        <end position="429"/>
    </location>
</feature>
<accession>A0A0S0DJP2</accession>
<feature type="compositionally biased region" description="Polar residues" evidence="1">
    <location>
        <begin position="338"/>
        <end position="353"/>
    </location>
</feature>
<keyword evidence="3" id="KW-1185">Reference proteome</keyword>
<sequence>MSGQQEGSVILVPEHLAREVSQLLSDFISDHDDALTGRNIAGKIRRVLGRAPGDHNLHLLSSLFALWNALPGSIRQAARERLILPGVQALTTAYGLCRGVIPGETSPSDTPETLLQAVVTGLQKLWLDSCGCPECQRCVRGLGALSPGLFELPKIIPHTKKCNPINLLNTLVHKAVALGGQVKHDYDPRVLTPGLDEIPDLDDSDGVLARTLLAALFHLSLFFILKDYVTGDSQHLKQALGGQWLAETGDTLPVEPQTLRDYIEQYRKVNNHFYFPTPGPLNPFHFPETLLRRIVVTEPNVCAAEHVLALVKRGGGGGVPRPMLPAPPQVSFPETWRPCSQATHRGMESSQRNLGPPRGTSPDVSPNCPAASPAPSEPQRPGKPGLSLPISSSCSVAPVASLPGGYEEAAVESSDSRSLPPNDGGMEEFEAWLEAQEANLNQVQREFSGLRVTGEEADDGSYDEGEFSDLDLSDSDHEGDDDEGAADGGGSLRSLYSLSAI</sequence>
<feature type="region of interest" description="Disordered" evidence="1">
    <location>
        <begin position="446"/>
        <end position="501"/>
    </location>
</feature>
<dbReference type="RefSeq" id="YP_010084667.1">
    <property type="nucleotide sequence ID" value="NC_055142.1"/>
</dbReference>